<organism evidence="2 3">
    <name type="scientific">Tagetes erecta</name>
    <name type="common">African marigold</name>
    <dbReference type="NCBI Taxonomy" id="13708"/>
    <lineage>
        <taxon>Eukaryota</taxon>
        <taxon>Viridiplantae</taxon>
        <taxon>Streptophyta</taxon>
        <taxon>Embryophyta</taxon>
        <taxon>Tracheophyta</taxon>
        <taxon>Spermatophyta</taxon>
        <taxon>Magnoliopsida</taxon>
        <taxon>eudicotyledons</taxon>
        <taxon>Gunneridae</taxon>
        <taxon>Pentapetalae</taxon>
        <taxon>asterids</taxon>
        <taxon>campanulids</taxon>
        <taxon>Asterales</taxon>
        <taxon>Asteraceae</taxon>
        <taxon>Asteroideae</taxon>
        <taxon>Heliantheae alliance</taxon>
        <taxon>Tageteae</taxon>
        <taxon>Tagetes</taxon>
    </lineage>
</organism>
<evidence type="ECO:0000313" key="3">
    <source>
        <dbReference type="Proteomes" id="UP001229421"/>
    </source>
</evidence>
<feature type="signal peptide" evidence="1">
    <location>
        <begin position="1"/>
        <end position="16"/>
    </location>
</feature>
<evidence type="ECO:0000256" key="1">
    <source>
        <dbReference type="SAM" id="SignalP"/>
    </source>
</evidence>
<comment type="caution">
    <text evidence="2">The sequence shown here is derived from an EMBL/GenBank/DDBJ whole genome shotgun (WGS) entry which is preliminary data.</text>
</comment>
<evidence type="ECO:0000313" key="2">
    <source>
        <dbReference type="EMBL" id="KAK1437443.1"/>
    </source>
</evidence>
<name>A0AAD8LAL5_TARER</name>
<dbReference type="Proteomes" id="UP001229421">
    <property type="component" value="Unassembled WGS sequence"/>
</dbReference>
<keyword evidence="1" id="KW-0732">Signal</keyword>
<gene>
    <name evidence="2" type="ORF">QVD17_03234</name>
</gene>
<reference evidence="2" key="1">
    <citation type="journal article" date="2023" name="bioRxiv">
        <title>Improved chromosome-level genome assembly for marigold (Tagetes erecta).</title>
        <authorList>
            <person name="Jiang F."/>
            <person name="Yuan L."/>
            <person name="Wang S."/>
            <person name="Wang H."/>
            <person name="Xu D."/>
            <person name="Wang A."/>
            <person name="Fan W."/>
        </authorList>
    </citation>
    <scope>NUCLEOTIDE SEQUENCE</scope>
    <source>
        <strain evidence="2">WSJ</strain>
        <tissue evidence="2">Leaf</tissue>
    </source>
</reference>
<protein>
    <submittedName>
        <fullName evidence="2">Uncharacterized protein</fullName>
    </submittedName>
</protein>
<sequence length="185" mass="19874">MVMFLVLINIIGSSIADNFLLDRKEERKLLPLGKVAGLVEHGLPKAEEVAYKVDESIIEGYAKKIGESIVGKLFGPSGQRGFGLGWKAGKLYYSVADKCENLTTNLQCETASSPCNNTCGDSESLACVMYCVVEVFEIAGLVNKCFENCGAPIQTPCTYIFNATGTCPPQTTCNDLPNGTITCPN</sequence>
<accession>A0AAD8LAL5</accession>
<proteinExistence type="predicted"/>
<dbReference type="AlphaFoldDB" id="A0AAD8LAL5"/>
<dbReference type="EMBL" id="JAUHHV010000001">
    <property type="protein sequence ID" value="KAK1437443.1"/>
    <property type="molecule type" value="Genomic_DNA"/>
</dbReference>
<feature type="chain" id="PRO_5042063051" evidence="1">
    <location>
        <begin position="17"/>
        <end position="185"/>
    </location>
</feature>
<keyword evidence="3" id="KW-1185">Reference proteome</keyword>